<feature type="compositionally biased region" description="Polar residues" evidence="24">
    <location>
        <begin position="407"/>
        <end position="419"/>
    </location>
</feature>
<feature type="transmembrane region" description="Helical" evidence="25">
    <location>
        <begin position="204"/>
        <end position="225"/>
    </location>
</feature>
<dbReference type="InterPro" id="IPR011545">
    <property type="entry name" value="DEAD/DEAH_box_helicase_dom"/>
</dbReference>
<dbReference type="Pfam" id="PF05578">
    <property type="entry name" value="Peptidase_S31"/>
    <property type="match status" value="1"/>
</dbReference>
<dbReference type="GO" id="GO:0003968">
    <property type="term" value="F:RNA-directed RNA polymerase activity"/>
    <property type="evidence" value="ECO:0007669"/>
    <property type="project" value="UniProtKB-KW"/>
</dbReference>
<feature type="region of interest" description="Disordered" evidence="24">
    <location>
        <begin position="4781"/>
        <end position="4833"/>
    </location>
</feature>
<dbReference type="GO" id="GO:0043657">
    <property type="term" value="C:host cell"/>
    <property type="evidence" value="ECO:0007669"/>
    <property type="project" value="UniProtKB-SubCell"/>
</dbReference>
<feature type="domain" description="Helicase C-terminal" evidence="26">
    <location>
        <begin position="2011"/>
        <end position="2182"/>
    </location>
</feature>
<evidence type="ECO:0000313" key="27">
    <source>
        <dbReference type="EMBL" id="UYL95317.1"/>
    </source>
</evidence>
<comment type="catalytic activity">
    <reaction evidence="22">
        <text>ATP + H2O = ADP + phosphate + H(+)</text>
        <dbReference type="Rhea" id="RHEA:13065"/>
        <dbReference type="ChEBI" id="CHEBI:15377"/>
        <dbReference type="ChEBI" id="CHEBI:15378"/>
        <dbReference type="ChEBI" id="CHEBI:30616"/>
        <dbReference type="ChEBI" id="CHEBI:43474"/>
        <dbReference type="ChEBI" id="CHEBI:456216"/>
        <dbReference type="EC" id="3.6.4.13"/>
    </reaction>
</comment>
<dbReference type="PANTHER" id="PTHR18934:SF91">
    <property type="entry name" value="PRE-MRNA-SPLICING FACTOR ATP-DEPENDENT RNA HELICASE PRP16"/>
    <property type="match status" value="1"/>
</dbReference>
<comment type="subcellular location">
    <subcellularLocation>
        <location evidence="3">Host cell</location>
    </subcellularLocation>
    <subcellularLocation>
        <location evidence="2">Host membrane</location>
        <topology evidence="2">Multi-pass membrane protein</topology>
    </subcellularLocation>
    <subcellularLocation>
        <location evidence="1">Virion membrane</location>
    </subcellularLocation>
</comment>
<dbReference type="PANTHER" id="PTHR18934">
    <property type="entry name" value="ATP-DEPENDENT RNA HELICASE"/>
    <property type="match status" value="1"/>
</dbReference>
<evidence type="ECO:0000256" key="8">
    <source>
        <dbReference type="ARBA" id="ARBA00022692"/>
    </source>
</evidence>
<dbReference type="Gene3D" id="3.90.730.10">
    <property type="entry name" value="Ribonuclease T2-like"/>
    <property type="match status" value="1"/>
</dbReference>
<dbReference type="GO" id="GO:0003723">
    <property type="term" value="F:RNA binding"/>
    <property type="evidence" value="ECO:0007669"/>
    <property type="project" value="InterPro"/>
</dbReference>
<keyword evidence="9" id="KW-0548">Nucleotidyltransferase</keyword>
<keyword evidence="8 25" id="KW-0812">Transmembrane</keyword>
<dbReference type="GO" id="GO:0008168">
    <property type="term" value="F:methyltransferase activity"/>
    <property type="evidence" value="ECO:0007669"/>
    <property type="project" value="InterPro"/>
</dbReference>
<dbReference type="GO" id="GO:0006351">
    <property type="term" value="P:DNA-templated transcription"/>
    <property type="evidence" value="ECO:0007669"/>
    <property type="project" value="InterPro"/>
</dbReference>
<protein>
    <submittedName>
        <fullName evidence="27">Polyprotein</fullName>
    </submittedName>
</protein>
<evidence type="ECO:0000256" key="10">
    <source>
        <dbReference type="ARBA" id="ARBA00022741"/>
    </source>
</evidence>
<feature type="region of interest" description="Disordered" evidence="24">
    <location>
        <begin position="177"/>
        <end position="198"/>
    </location>
</feature>
<keyword evidence="10" id="KW-0547">Nucleotide-binding</keyword>
<keyword evidence="13" id="KW-0347">Helicase</keyword>
<dbReference type="GO" id="GO:0033897">
    <property type="term" value="F:ribonuclease T2 activity"/>
    <property type="evidence" value="ECO:0007669"/>
    <property type="project" value="InterPro"/>
</dbReference>
<keyword evidence="18 25" id="KW-1133">Transmembrane helix</keyword>
<evidence type="ECO:0000256" key="9">
    <source>
        <dbReference type="ARBA" id="ARBA00022695"/>
    </source>
</evidence>
<feature type="transmembrane region" description="Helical" evidence="25">
    <location>
        <begin position="2858"/>
        <end position="2880"/>
    </location>
</feature>
<keyword evidence="6" id="KW-0945">Host-virus interaction</keyword>
<evidence type="ECO:0000256" key="2">
    <source>
        <dbReference type="ARBA" id="ARBA00004301"/>
    </source>
</evidence>
<dbReference type="GO" id="GO:0033644">
    <property type="term" value="C:host cell membrane"/>
    <property type="evidence" value="ECO:0007669"/>
    <property type="project" value="UniProtKB-SubCell"/>
</dbReference>
<keyword evidence="19 25" id="KW-0472">Membrane</keyword>
<keyword evidence="12" id="KW-1161">Viral attachment to host cell</keyword>
<evidence type="ECO:0000256" key="17">
    <source>
        <dbReference type="ARBA" id="ARBA00022953"/>
    </source>
</evidence>
<dbReference type="SUPFAM" id="SSF53335">
    <property type="entry name" value="S-adenosyl-L-methionine-dependent methyltransferases"/>
    <property type="match status" value="1"/>
</dbReference>
<feature type="coiled-coil region" evidence="23">
    <location>
        <begin position="3953"/>
        <end position="4009"/>
    </location>
</feature>
<keyword evidence="20" id="KW-0325">Glycoprotein</keyword>
<dbReference type="Gene3D" id="3.40.50.300">
    <property type="entry name" value="P-loop containing nucleotide triphosphate hydrolases"/>
    <property type="match status" value="2"/>
</dbReference>
<dbReference type="GO" id="GO:0005524">
    <property type="term" value="F:ATP binding"/>
    <property type="evidence" value="ECO:0007669"/>
    <property type="project" value="UniProtKB-KW"/>
</dbReference>
<keyword evidence="16" id="KW-1043">Host membrane</keyword>
<dbReference type="Gene3D" id="2.40.10.120">
    <property type="match status" value="1"/>
</dbReference>
<dbReference type="GO" id="GO:0019062">
    <property type="term" value="P:virion attachment to host cell"/>
    <property type="evidence" value="ECO:0007669"/>
    <property type="project" value="UniProtKB-KW"/>
</dbReference>
<dbReference type="InterPro" id="IPR000280">
    <property type="entry name" value="Pestivirus_NS3_S31"/>
</dbReference>
<evidence type="ECO:0000256" key="18">
    <source>
        <dbReference type="ARBA" id="ARBA00022989"/>
    </source>
</evidence>
<feature type="transmembrane region" description="Helical" evidence="25">
    <location>
        <begin position="2815"/>
        <end position="2838"/>
    </location>
</feature>
<feature type="compositionally biased region" description="Basic and acidic residues" evidence="24">
    <location>
        <begin position="351"/>
        <end position="360"/>
    </location>
</feature>
<proteinExistence type="predicted"/>
<accession>A0A9E8A9V7</accession>
<dbReference type="InterPro" id="IPR001650">
    <property type="entry name" value="Helicase_C-like"/>
</dbReference>
<sequence length="5126" mass="562283">MYFFVVFVVFYVSSCSASLGNRSSVFWFPDADGLDMPKWLATQGANYSFHGVWNIPPSPQASCQPDKFDSWVQGAWRSLVWFDSSPATNHTCCHLQHHEYLKHACRAQVSLEDYLTAIARAPTPATGPFCARQCRFHEAINVVQEAVDADSWHPSDTVGCKNGTWYRFGDRLVPQPCLPDPRPTSTPATTPAGPRDAGTGKAKLALEFVGSLALLAAVVALGVVFRNKRRAVTAIALLPLVTNAEAVWTTRTVGTNMVNGTGERDPVDVTMDAVDWHWWPFYCCIQIDDQGTQTDLTGDDWLTTHVAATHPGEGPWALCPDTHEPLSSDVEYHGEGQALASIVPATIAHPDQQEQGKEQESQPGPAGARTCSAEASKKNQTRDDDDSDHDSSTGTPLASRRQKKTCRGQSRGRQTNSSEQGGGGGGSSGGGPSDANAGGPAANTRSHKRTELAPPPPSQHEAPTQQDHSKRLFSEPEKEKEKTVHPAGLVLAFLTTKKPKTGALLLAAAFLALFFKPATADSCHQLTCRNAAVWVCGDTTSFEANTDTIHWSRAWREATGFAYLDCDTRLTASPSLASAIEGEVGKCMARGLRAIGQFSPKGYIVICIPRHENGQPRALHRSRRATKDWTDEVVEHASEVYNRLHSKATSAGEVIKRHAGNHWNTIYHVGTFLLFTGGCIFVGIPPIPAILAGLVAVAVAEENHAPPPPLVGETCYIIRDGAHVIKRGDIGCLKWLRVQDEDCPNAILSYHHDRKHVICASHSATISELIADISDVISGEGASALSAVGQAAYDTTKTALFRAKEKFLKIKKFFEENESVGALTGSATTRWAATLAVLFFGTHFRLPPILVVAAALVTYATIGGATCVHTIGHSSTSSRYYDDNYHVNLTSGEVSVAPGTCISWYREVGNGSKVPCELKILNTTQTYTRVPVYRLVKSFELTDLCDYKCGGSSFDEQDLVAEELIRAKTHWAGRNIGARDGYIGIGCGSCAFGTWVRHRCYIHWDAGKECVLYKISPALLKVDLIYTEAGQVTKAHVTVGEQKTSVAAHVTLRLPTAQRAASAQHTRYINCGQDWYEYGSDWQLPTDIIVYAEGTAPDYDMISKKIEGGNSCTYVCQRPCTTTWRGALDSAQNAQMRSVSEPVEQEAVSSANIELSVEGVLVQAGPCSLTPDPTANATMDRDGYAQALVTFAPQVEACVLTIRSTQSNTCTSADVDVTVGVGQSGVRTSVFCKEAGPYHLLVNDQSVTVNVRTEEAWFYQKIAGLKVSVVGPGSSGWSWPTFGDLSKTFSGSFFSGLTDKIFVFVFAAFVVWVLASNNPVLAIFVAAAAYFFMTSKAEETDPVATAAVILVRVVQETSDPSLVAILWAWFQASPAILLLAIHLLMADRLWRQMARLKARGAYGTPTWRVTRQLHTTIGNTRVVVPTLSAYAFYEGYVAEGFVLLAVAMLQQTFGFLHFGKHVVLCLHTLFPERYANTPDVIAHMQDLSDLSGGKKGTCFEKCTQTNPNDDEFRWCCSGRSGTLNERWTLVNETVCTTGGTYCGFTINPKWVTKKNVIFDEATERETARRIAMAGIYGEDELQPGGDDDTLAVRGALAAFTTRKSAPYLGASVDIGFLRAIAAKIGFEGFFKEADINFAAPAIFQMQTNTGCTNTGFCFQHRGAVFTNYHVTEGRPLVLPTVSNEGKVDYSLIRCVFKNEKDDLAIYGKSVALETPDVGEVGIVVNPAAQQAIVLRVKGPVAGHEATHSRLDRFVFTQNYDGQVQAVEYNKYSLYGWSGLPIISMSSGQPIGIYGKIGVEDGRKNVVLSPQTSGLVRTVDWRNQSRQLLDGPLEIQTIVTPTASGKSTLFPLELAMEMVDRKNYGTIIVLNPLRATTSGLACYVRGLVTARGLASKITVESAIGGERSFSSMDAIDREAKQKVVIVYMSYGSYWNMGPFQSTRVVLMDEFHTQTVDVMICHEREIFRQSRRFLCATMTATGAVMTADRPIADHEVGAPTADQADEWTELTGGLYFHLKTFREGRKHLVFCATKNDCEAVAKRLRERLRTKLVYTFYRDHPAGASSIQAFNSSRKAIIVATNAIESGITLNDLTDVWDTQEENVVEVEDNGNTCFRRRPISKKSAIQRRGRCGRTTDTANYWFPRGNNLPMDQPIDFEIKLLCAAHWLAVSNEPPCSPETREVIEKLRGMYDHHGIHMGFWRLLTLACVGPSTFAAAAFKDAPPRPRYSEAFLRAVFARAIKEQHTCWKTIRANFIVHPEPPSVLPEGVEIAQISMILNAKDEGRASPEENSMAVMLGTLGLAAATATALGELVASVRSFATPVNMWILPSDNWLDLAWGCQYDLILGYSRSDSEIAAGHLDPHILATNPLFKRVLNVDTPIRSSCHYAVHGVNSGALRYLRQVTVGVMGVFVYSTIFDKADVAAAAAARHIEPSSLVSEHEQNAVVVRGAGWFDLFCNWVKCHDTTPPIDGWEEAEYEALWRINHDNDVVREHYQNAYQRVKAQLAAVGVERRPEEEGPEAQAHGECAVTASAVMAGAATASTAVATAATTAGTATVAAAATAKTALAGYAAQLSAYLSAQGVGAATAATLMAWWKGGVIMAGGIPLVWDQLVGRLGDHAAAGAAVLVMAMCANPGYVLNNVLAATVAYGVKHVAVGNTIVNGYRVGSTPYLLAGSVALGTALASMRVVSSADAATALTSSLSPSGVVLTSSHGSTVVVVQRLYHIFRRLVESPADMASISDIAASAIAVLLEVSGLGPTQMVTIVVATATLAAIRTACKYNERFRTLLGYYVAGKNGEQVAALEENADIDYYIDLALSIAALIVSPSTSISVGILLGWNAVLELLEGRSVTKHSLRGLVYESVTAGAGLPIYMALGSVIAQVSARYASGRLQAPTVEGERNCFAAVSGLFGCLGAVVKGVQVDVAETINAARWRHCIIVRFFKSCAGGLAAFGACIVEAFRWVKERFCAIFGIEEVPGYDELEENDGSADMFRIETAAEQRDEDLIYSEVLNQSDDGDAVQRLAGECANIRQNAMASQHLVGISTWLDLDESMFENTMVFQYAVQDISGIHFGLLADWLKKTYPDIVVRGASGYSHLGCEYTTLLTDSGPLALVHTITDSGLDVYQCLHFNKRVVTVYTINTLGYTKDRGFDAHVRPRLRAVLEKAAEALEAVGCGKAELLPHFVSRNVLKDFPALKKIYDEGRKCLPAPKNKIIKPALSISGGLKIAVSSIFGAKYPVPTRYLQYLEGNSKLSANQMEPIATEADCDRFRQRLAMKSRAIGSPSPAFDFSDSMTALRGIQKEKLERTLIDLLIDYQCAARRPILEEDVRLGKPHKLEYIRALIHEHQKTGAVGEVAEEINCDREGEAPPAVGDERPKTTAYRVRHKKTAKIIGGKDTTARAIVNECRARAAAAQCSSVYIVHERLAAMRGNLGNQAYDDTPLPLPVSFGSWEKSEIDTYQQVESSNAIARYVADITNGAELIIEPCAGLGRLTALCAYQNRTPLCVSDISLHCVEQLRHLYERPECPTKVIVEHRDVMSLGKQLKGQTVVCNPPYSRPEDATLGTRVCKAIFRQSPGRFICVWPARLHEQYIKLIPKEYDTAAKPFVLTIPGVLPRHRQKEAYLPVYVYDSIRRGTGDSREPRVQFNSALRAVEEELRQLDVITSTIAPQTVADSITSCQHPLGAKFDPSRKLVPFFNNRQDKPFMAAPVNTLLLHKNIVEEMAENPANRRAGRCLPADPKVGADWALAADADKTFQLLVGYRIANDGSIECIGKKTHTDILCLGLPKGQVDYVAQAANAATIQTDVAAHTIAAGKTNVVDRPENVNHPASLVYINLDVVQDTSGIKTTPLQTRVYYTEQPWNLSFWQEVGKFPGLRIHWAPTSPNGTFRVFVETRGHPRRKGINARYLWSFAVRQMLDAVCRQLEDIHEASPKTWLSYPKFEDHLKEWSLVKSEEAEHQDFSRQANRAKVRQPVELKGGWPGYEGLKGQFKNRLDRLEATCARYNVKLQPASRARVFQNQEVLGTYNKNVRLQEDKTMLQQTTYRAANSIWEWDPRCSTVKQVSRDRVEVLGAIQDRIDSPHFFPAPDVLEELHTIAGHIRNKTNIKLKPFTFEEARVIINKQSAAGMLDEWANMEAFLNDPRSKAICEEAIERLYNGENVVEYYNTVHNKVESKVSENIRPRLINYGSLVARVCDHMLFGPFVKCHYGGTKLFKHASGGTPIAEMGDRIKRNWDHWASKCVGDEEPVAAVGDASRWDHSMYPALMALEAEFVSSFYDKKHWTAIQTALEHVCWPLCFTRLGFVFTNPGQRMSGHVFTWMNSFLNAVLHEWGWKKTLNIPLEADLDDYLTFEVDGDDNYHISTTSVINVETMEQLRQNMASVNIKIRSKNVDGYRITDRVEDIDYLSHYYSPTLIRCEAHDPGARPPTTETGVTSTWHKEKFLPVRPIDEILGKWCFTIKHSTTRDSAYTSLKDVCGQEVSLLNKTGLDIESSKALSYLLQYPHIRTVRVMALTILSQTGFASNPSWFKAYRVRQKLGGGCEGIDAAYEERAEDARAQEATIVTDASAFEADFHLEAQAATGIVVKALRSIYGQPIESLDDIGCVDFRWERASCREMITLMVNGAKAGAGNLVTPDLERCVLDAKFSHKWCKTANQILRAMYHLRSRCEQFGIKAPPFPHFATLWKPYYFHYARFFKTSRMFTAPVPEAPTNIIDDFAQRAMSMVRQAPGYAVKNVGDILGWLRRATPDSFARHDNGVAVAEETGYEDSIAISADAAVGGGGRRRVGGASGAGASRRGFGTHGHGRGGDGAGSGKATGWATGGPIASPSDSQNLFDRGVVAVRDAIGSWLTPRYHTEEEKPPTWEVIKKAAKATMAARRAGARRVRPQKNCHEDSGHPFNSTRAASATVLLALSAIATFTIGRKAAGATGAVAARLGWWVTAIAAFYGTTTVAHHYVSKRRGPGQSLLPRDWLKRARDRKILGGKTMLEQADNVPHWGPGQVTKPSMQYPHCRKSMWLRRAKEFMQSTFAVTWRTAKQLLLFCLGLFFTVFLIYFPFVVPPFVFVLVCVMYCSAKARLALLWYVLLSPSFDAASSLVRSKVGSVSAQAGGLAALLRAHVNNQNE</sequence>
<feature type="compositionally biased region" description="Low complexity" evidence="24">
    <location>
        <begin position="433"/>
        <end position="443"/>
    </location>
</feature>
<dbReference type="GO" id="GO:0055036">
    <property type="term" value="C:virion membrane"/>
    <property type="evidence" value="ECO:0007669"/>
    <property type="project" value="UniProtKB-SubCell"/>
</dbReference>
<feature type="region of interest" description="Disordered" evidence="24">
    <location>
        <begin position="4881"/>
        <end position="4901"/>
    </location>
</feature>
<keyword evidence="23" id="KW-0175">Coiled coil</keyword>
<feature type="compositionally biased region" description="Low complexity" evidence="24">
    <location>
        <begin position="185"/>
        <end position="195"/>
    </location>
</feature>
<feature type="region of interest" description="Disordered" evidence="24">
    <location>
        <begin position="350"/>
        <end position="481"/>
    </location>
</feature>
<dbReference type="SMART" id="SM00490">
    <property type="entry name" value="HELICc"/>
    <property type="match status" value="1"/>
</dbReference>
<feature type="compositionally biased region" description="Basic residues" evidence="24">
    <location>
        <begin position="4882"/>
        <end position="4891"/>
    </location>
</feature>
<evidence type="ECO:0000256" key="22">
    <source>
        <dbReference type="ARBA" id="ARBA00047984"/>
    </source>
</evidence>
<dbReference type="InterPro" id="IPR027417">
    <property type="entry name" value="P-loop_NTPase"/>
</dbReference>
<dbReference type="Gene3D" id="3.40.50.150">
    <property type="entry name" value="Vaccinia Virus protein VP39"/>
    <property type="match status" value="1"/>
</dbReference>
<feature type="transmembrane region" description="Helical" evidence="25">
    <location>
        <begin position="849"/>
        <end position="871"/>
    </location>
</feature>
<evidence type="ECO:0000256" key="6">
    <source>
        <dbReference type="ARBA" id="ARBA00022581"/>
    </source>
</evidence>
<evidence type="ECO:0000256" key="23">
    <source>
        <dbReference type="SAM" id="Coils"/>
    </source>
</evidence>
<dbReference type="GO" id="GO:0004252">
    <property type="term" value="F:serine-type endopeptidase activity"/>
    <property type="evidence" value="ECO:0007669"/>
    <property type="project" value="InterPro"/>
</dbReference>
<dbReference type="Pfam" id="PF00271">
    <property type="entry name" value="Helicase_C"/>
    <property type="match status" value="1"/>
</dbReference>
<keyword evidence="21" id="KW-1160">Virus entry into host cell</keyword>
<keyword evidence="4" id="KW-0696">RNA-directed RNA polymerase</keyword>
<evidence type="ECO:0000256" key="25">
    <source>
        <dbReference type="SAM" id="Phobius"/>
    </source>
</evidence>
<keyword evidence="7" id="KW-0808">Transferase</keyword>
<dbReference type="EMBL" id="ON746389">
    <property type="protein sequence ID" value="UYL95317.1"/>
    <property type="molecule type" value="Genomic_RNA"/>
</dbReference>
<dbReference type="Pfam" id="PF00680">
    <property type="entry name" value="RdRP_1"/>
    <property type="match status" value="1"/>
</dbReference>
<dbReference type="InterPro" id="IPR009003">
    <property type="entry name" value="Peptidase_S1_PA"/>
</dbReference>
<evidence type="ECO:0000256" key="16">
    <source>
        <dbReference type="ARBA" id="ARBA00022870"/>
    </source>
</evidence>
<dbReference type="Pfam" id="PF00270">
    <property type="entry name" value="DEAD"/>
    <property type="match status" value="1"/>
</dbReference>
<dbReference type="InterPro" id="IPR043502">
    <property type="entry name" value="DNA/RNA_pol_sf"/>
</dbReference>
<feature type="compositionally biased region" description="Basic and acidic residues" evidence="24">
    <location>
        <begin position="467"/>
        <end position="481"/>
    </location>
</feature>
<dbReference type="PROSITE" id="PS51194">
    <property type="entry name" value="HELICASE_CTER"/>
    <property type="match status" value="1"/>
</dbReference>
<keyword evidence="5" id="KW-0167">Capsid protein</keyword>
<dbReference type="InterPro" id="IPR036430">
    <property type="entry name" value="RNase_T2-like_sf"/>
</dbReference>
<evidence type="ECO:0000256" key="13">
    <source>
        <dbReference type="ARBA" id="ARBA00022806"/>
    </source>
</evidence>
<evidence type="ECO:0000256" key="20">
    <source>
        <dbReference type="ARBA" id="ARBA00023180"/>
    </source>
</evidence>
<dbReference type="GO" id="GO:0046718">
    <property type="term" value="P:symbiont entry into host cell"/>
    <property type="evidence" value="ECO:0007669"/>
    <property type="project" value="UniProtKB-KW"/>
</dbReference>
<reference evidence="27" key="1">
    <citation type="submission" date="2022-05" db="EMBL/GenBank/DDBJ databases">
        <authorList>
            <person name="Cao W."/>
            <person name="Jia N."/>
            <person name="Lam T.T.-Y."/>
            <person name="Ni X."/>
            <person name="Liu J."/>
        </authorList>
    </citation>
    <scope>NUCLEOTIDE SEQUENCE</scope>
    <source>
        <strain evidence="27">TIGMIC 37</strain>
    </source>
</reference>
<feature type="transmembrane region" description="Helical" evidence="25">
    <location>
        <begin position="1364"/>
        <end position="1385"/>
    </location>
</feature>
<evidence type="ECO:0000256" key="14">
    <source>
        <dbReference type="ARBA" id="ARBA00022840"/>
    </source>
</evidence>
<feature type="transmembrane region" description="Helical" evidence="25">
    <location>
        <begin position="1301"/>
        <end position="1332"/>
    </location>
</feature>
<dbReference type="GO" id="GO:0019028">
    <property type="term" value="C:viral capsid"/>
    <property type="evidence" value="ECO:0007669"/>
    <property type="project" value="UniProtKB-KW"/>
</dbReference>
<evidence type="ECO:0000256" key="24">
    <source>
        <dbReference type="SAM" id="MobiDB-lite"/>
    </source>
</evidence>
<feature type="compositionally biased region" description="Gly residues" evidence="24">
    <location>
        <begin position="420"/>
        <end position="432"/>
    </location>
</feature>
<dbReference type="SUPFAM" id="SSF52540">
    <property type="entry name" value="P-loop containing nucleoside triphosphate hydrolases"/>
    <property type="match status" value="1"/>
</dbReference>
<dbReference type="GO" id="GO:0003724">
    <property type="term" value="F:RNA helicase activity"/>
    <property type="evidence" value="ECO:0007669"/>
    <property type="project" value="UniProtKB-EC"/>
</dbReference>
<dbReference type="InterPro" id="IPR001205">
    <property type="entry name" value="RNA-dir_pol_C"/>
</dbReference>
<evidence type="ECO:0000256" key="7">
    <source>
        <dbReference type="ARBA" id="ARBA00022679"/>
    </source>
</evidence>
<evidence type="ECO:0000256" key="21">
    <source>
        <dbReference type="ARBA" id="ARBA00023296"/>
    </source>
</evidence>
<keyword evidence="14" id="KW-0067">ATP-binding</keyword>
<evidence type="ECO:0000259" key="26">
    <source>
        <dbReference type="PROSITE" id="PS51194"/>
    </source>
</evidence>
<evidence type="ECO:0000256" key="12">
    <source>
        <dbReference type="ARBA" id="ARBA00022804"/>
    </source>
</evidence>
<dbReference type="PROSITE" id="PS00092">
    <property type="entry name" value="N6_MTASE"/>
    <property type="match status" value="1"/>
</dbReference>
<evidence type="ECO:0000256" key="3">
    <source>
        <dbReference type="ARBA" id="ARBA00004340"/>
    </source>
</evidence>
<dbReference type="InterPro" id="IPR029063">
    <property type="entry name" value="SAM-dependent_MTases_sf"/>
</dbReference>
<dbReference type="SUPFAM" id="SSF50494">
    <property type="entry name" value="Trypsin-like serine proteases"/>
    <property type="match status" value="1"/>
</dbReference>
<dbReference type="GO" id="GO:0032259">
    <property type="term" value="P:methylation"/>
    <property type="evidence" value="ECO:0007669"/>
    <property type="project" value="InterPro"/>
</dbReference>
<name>A0A9E8A9V7_9FLAV</name>
<organism evidence="27">
    <name type="scientific">Zhangjiakou Flavi tick virus 1</name>
    <dbReference type="NCBI Taxonomy" id="2972099"/>
    <lineage>
        <taxon>Viruses</taxon>
        <taxon>Riboviria</taxon>
        <taxon>Orthornavirae</taxon>
        <taxon>Kitrinoviricota</taxon>
        <taxon>Flasuviricetes</taxon>
        <taxon>Amarillovirales</taxon>
        <taxon>Flaviviridae</taxon>
    </lineage>
</organism>
<evidence type="ECO:0000256" key="5">
    <source>
        <dbReference type="ARBA" id="ARBA00022561"/>
    </source>
</evidence>
<dbReference type="InterPro" id="IPR002052">
    <property type="entry name" value="DNA_methylase_N6_adenine_CS"/>
</dbReference>
<keyword evidence="15" id="KW-0946">Virion</keyword>
<keyword evidence="11" id="KW-0378">Hydrolase</keyword>
<evidence type="ECO:0000256" key="15">
    <source>
        <dbReference type="ARBA" id="ARBA00022844"/>
    </source>
</evidence>
<keyword evidence="17" id="KW-0693">Viral RNA replication</keyword>
<evidence type="ECO:0000256" key="11">
    <source>
        <dbReference type="ARBA" id="ARBA00022801"/>
    </source>
</evidence>
<evidence type="ECO:0000256" key="1">
    <source>
        <dbReference type="ARBA" id="ARBA00004182"/>
    </source>
</evidence>
<evidence type="ECO:0000256" key="4">
    <source>
        <dbReference type="ARBA" id="ARBA00022484"/>
    </source>
</evidence>
<dbReference type="SUPFAM" id="SSF56672">
    <property type="entry name" value="DNA/RNA polymerases"/>
    <property type="match status" value="1"/>
</dbReference>
<evidence type="ECO:0000256" key="19">
    <source>
        <dbReference type="ARBA" id="ARBA00023136"/>
    </source>
</evidence>